<gene>
    <name evidence="1" type="ORF">CCM_01670</name>
</gene>
<protein>
    <submittedName>
        <fullName evidence="1">Uncharacterized protein</fullName>
    </submittedName>
</protein>
<dbReference type="HOGENOM" id="CLU_2849611_0_0_1"/>
<dbReference type="AlphaFoldDB" id="G3J6I3"/>
<organism evidence="1 2">
    <name type="scientific">Cordyceps militaris (strain CM01)</name>
    <name type="common">Caterpillar fungus</name>
    <dbReference type="NCBI Taxonomy" id="983644"/>
    <lineage>
        <taxon>Eukaryota</taxon>
        <taxon>Fungi</taxon>
        <taxon>Dikarya</taxon>
        <taxon>Ascomycota</taxon>
        <taxon>Pezizomycotina</taxon>
        <taxon>Sordariomycetes</taxon>
        <taxon>Hypocreomycetidae</taxon>
        <taxon>Hypocreales</taxon>
        <taxon>Cordycipitaceae</taxon>
        <taxon>Cordyceps</taxon>
    </lineage>
</organism>
<proteinExistence type="predicted"/>
<dbReference type="GeneID" id="18163700"/>
<keyword evidence="2" id="KW-1185">Reference proteome</keyword>
<sequence>MDISFSQDGTESLVQFDVTVVAFGLSFAFSRPPSCTNECLHLAISMRKRVNFIIFVRMWENKPLV</sequence>
<dbReference type="RefSeq" id="XP_006666888.1">
    <property type="nucleotide sequence ID" value="XM_006666825.1"/>
</dbReference>
<dbReference type="InParanoid" id="G3J6I3"/>
<dbReference type="VEuPathDB" id="FungiDB:CCM_01670"/>
<name>G3J6I3_CORMM</name>
<dbReference type="EMBL" id="JH126399">
    <property type="protein sequence ID" value="EGX97011.1"/>
    <property type="molecule type" value="Genomic_DNA"/>
</dbReference>
<dbReference type="KEGG" id="cmt:CCM_01670"/>
<dbReference type="Proteomes" id="UP000001610">
    <property type="component" value="Unassembled WGS sequence"/>
</dbReference>
<accession>G3J6I3</accession>
<evidence type="ECO:0000313" key="1">
    <source>
        <dbReference type="EMBL" id="EGX97011.1"/>
    </source>
</evidence>
<reference evidence="1 2" key="1">
    <citation type="journal article" date="2011" name="Genome Biol.">
        <title>Genome sequence of the insect pathogenic fungus Cordyceps militaris, a valued traditional Chinese medicine.</title>
        <authorList>
            <person name="Zheng P."/>
            <person name="Xia Y."/>
            <person name="Xiao G."/>
            <person name="Xiong C."/>
            <person name="Hu X."/>
            <person name="Zhang S."/>
            <person name="Zheng H."/>
            <person name="Huang Y."/>
            <person name="Zhou Y."/>
            <person name="Wang S."/>
            <person name="Zhao G.P."/>
            <person name="Liu X."/>
            <person name="St Leger R.J."/>
            <person name="Wang C."/>
        </authorList>
    </citation>
    <scope>NUCLEOTIDE SEQUENCE [LARGE SCALE GENOMIC DNA]</scope>
    <source>
        <strain evidence="1 2">CM01</strain>
    </source>
</reference>
<evidence type="ECO:0000313" key="2">
    <source>
        <dbReference type="Proteomes" id="UP000001610"/>
    </source>
</evidence>